<reference evidence="3 4" key="1">
    <citation type="journal article" date="2015" name="Genome Announc.">
        <title>Draft Genome Sequences of Marine Isolates of Thalassomonas viridans and Thalassomonas actiniarum.</title>
        <authorList>
            <person name="Olonade I."/>
            <person name="van Zyl L.J."/>
            <person name="Trindade M."/>
        </authorList>
    </citation>
    <scope>NUCLEOTIDE SEQUENCE [LARGE SCALE GENOMIC DNA]</scope>
    <source>
        <strain evidence="3 4">A5K-106</strain>
    </source>
</reference>
<accession>A0AAE9YUB3</accession>
<dbReference type="RefSeq" id="WP_044836320.1">
    <property type="nucleotide sequence ID" value="NZ_CP059735.1"/>
</dbReference>
<dbReference type="InterPro" id="IPR035992">
    <property type="entry name" value="Ricin_B-like_lectins"/>
</dbReference>
<evidence type="ECO:0000259" key="2">
    <source>
        <dbReference type="SMART" id="SM00458"/>
    </source>
</evidence>
<organism evidence="3 4">
    <name type="scientific">Thalassomonas actiniarum</name>
    <dbReference type="NCBI Taxonomy" id="485447"/>
    <lineage>
        <taxon>Bacteria</taxon>
        <taxon>Pseudomonadati</taxon>
        <taxon>Pseudomonadota</taxon>
        <taxon>Gammaproteobacteria</taxon>
        <taxon>Alteromonadales</taxon>
        <taxon>Colwelliaceae</taxon>
        <taxon>Thalassomonas</taxon>
    </lineage>
</organism>
<feature type="domain" description="Ricin B lectin" evidence="2">
    <location>
        <begin position="2"/>
        <end position="153"/>
    </location>
</feature>
<evidence type="ECO:0000313" key="4">
    <source>
        <dbReference type="Proteomes" id="UP000032568"/>
    </source>
</evidence>
<dbReference type="AlphaFoldDB" id="A0AAE9YUB3"/>
<sequence>MSNYYFITSKLNNYVLDIKGASTEPATPIINYPQKSSGTDNQLWTREPTGPKDPAGGQSQYFIKSKLNGNVLDISGNNTAPVTQIISYPQKSSGTDNQVWKIVESSIEGYFYIVSLLNDYVLDVKGNSTAAATPIISYPQKTPAGDNQLWKFVDSEHASGKKSGISAGT</sequence>
<dbReference type="CDD" id="cd00161">
    <property type="entry name" value="beta-trefoil_Ricin-like"/>
    <property type="match status" value="1"/>
</dbReference>
<feature type="compositionally biased region" description="Polar residues" evidence="1">
    <location>
        <begin position="33"/>
        <end position="44"/>
    </location>
</feature>
<dbReference type="SMART" id="SM00458">
    <property type="entry name" value="RICIN"/>
    <property type="match status" value="1"/>
</dbReference>
<reference evidence="3 4" key="2">
    <citation type="journal article" date="2022" name="Mar. Drugs">
        <title>Bioassay-Guided Fractionation Leads to the Detection of Cholic Acid Generated by the Rare Thalassomonas sp.</title>
        <authorList>
            <person name="Pheiffer F."/>
            <person name="Schneider Y.K."/>
            <person name="Hansen E.H."/>
            <person name="Andersen J.H."/>
            <person name="Isaksson J."/>
            <person name="Busche T."/>
            <person name="R C."/>
            <person name="Kalinowski J."/>
            <person name="Zyl L.V."/>
            <person name="Trindade M."/>
        </authorList>
    </citation>
    <scope>NUCLEOTIDE SEQUENCE [LARGE SCALE GENOMIC DNA]</scope>
    <source>
        <strain evidence="3 4">A5K-106</strain>
    </source>
</reference>
<protein>
    <submittedName>
        <fullName evidence="3">RICIN domain-containing protein</fullName>
    </submittedName>
</protein>
<dbReference type="Gene3D" id="2.80.10.50">
    <property type="match status" value="3"/>
</dbReference>
<feature type="region of interest" description="Disordered" evidence="1">
    <location>
        <begin position="29"/>
        <end position="57"/>
    </location>
</feature>
<dbReference type="KEGG" id="tact:SG35_010220"/>
<evidence type="ECO:0000256" key="1">
    <source>
        <dbReference type="SAM" id="MobiDB-lite"/>
    </source>
</evidence>
<dbReference type="EMBL" id="CP059735">
    <property type="protein sequence ID" value="WDE00963.1"/>
    <property type="molecule type" value="Genomic_DNA"/>
</dbReference>
<dbReference type="InterPro" id="IPR000772">
    <property type="entry name" value="Ricin_B_lectin"/>
</dbReference>
<evidence type="ECO:0000313" key="3">
    <source>
        <dbReference type="EMBL" id="WDE00963.1"/>
    </source>
</evidence>
<dbReference type="Pfam" id="PF14200">
    <property type="entry name" value="RicinB_lectin_2"/>
    <property type="match status" value="1"/>
</dbReference>
<dbReference type="SUPFAM" id="SSF50370">
    <property type="entry name" value="Ricin B-like lectins"/>
    <property type="match status" value="1"/>
</dbReference>
<dbReference type="Proteomes" id="UP000032568">
    <property type="component" value="Chromosome"/>
</dbReference>
<gene>
    <name evidence="3" type="ORF">SG35_010220</name>
</gene>
<dbReference type="PROSITE" id="PS50231">
    <property type="entry name" value="RICIN_B_LECTIN"/>
    <property type="match status" value="1"/>
</dbReference>
<keyword evidence="4" id="KW-1185">Reference proteome</keyword>
<proteinExistence type="predicted"/>
<name>A0AAE9YUB3_9GAMM</name>